<dbReference type="InterPro" id="IPR002676">
    <property type="entry name" value="RimM_N"/>
</dbReference>
<dbReference type="RefSeq" id="WP_094049340.1">
    <property type="nucleotide sequence ID" value="NZ_CP022535.1"/>
</dbReference>
<keyword evidence="3" id="KW-1185">Reference proteome</keyword>
<evidence type="ECO:0000313" key="3">
    <source>
        <dbReference type="Proteomes" id="UP000203229"/>
    </source>
</evidence>
<dbReference type="InterPro" id="IPR036976">
    <property type="entry name" value="RimM_N_sf"/>
</dbReference>
<feature type="domain" description="RimM N-terminal" evidence="1">
    <location>
        <begin position="8"/>
        <end position="89"/>
    </location>
</feature>
<dbReference type="KEGG" id="scou:SCORR_v1c07510"/>
<accession>A0A222EQI6</accession>
<dbReference type="SUPFAM" id="SSF50447">
    <property type="entry name" value="Translation proteins"/>
    <property type="match status" value="1"/>
</dbReference>
<dbReference type="GO" id="GO:0006364">
    <property type="term" value="P:rRNA processing"/>
    <property type="evidence" value="ECO:0007669"/>
    <property type="project" value="InterPro"/>
</dbReference>
<name>A0A222EQI6_9MOLU</name>
<evidence type="ECO:0000313" key="2">
    <source>
        <dbReference type="EMBL" id="ASP28523.1"/>
    </source>
</evidence>
<evidence type="ECO:0000259" key="1">
    <source>
        <dbReference type="Pfam" id="PF01782"/>
    </source>
</evidence>
<proteinExistence type="predicted"/>
<reference evidence="2 3" key="1">
    <citation type="submission" date="2017-07" db="EMBL/GenBank/DDBJ databases">
        <title>Complete genome sequence of Spiroplasma corruscae EC-1 (DSM 19793).</title>
        <authorList>
            <person name="Tsai Y.-M."/>
            <person name="Lo W.-S."/>
            <person name="Kuo C.-H."/>
        </authorList>
    </citation>
    <scope>NUCLEOTIDE SEQUENCE [LARGE SCALE GENOMIC DNA]</scope>
    <source>
        <strain evidence="2 3">EC-1</strain>
    </source>
</reference>
<dbReference type="Proteomes" id="UP000203229">
    <property type="component" value="Chromosome"/>
</dbReference>
<dbReference type="Pfam" id="PF01782">
    <property type="entry name" value="RimM"/>
    <property type="match status" value="1"/>
</dbReference>
<dbReference type="Gene3D" id="2.40.30.60">
    <property type="entry name" value="RimM"/>
    <property type="match status" value="1"/>
</dbReference>
<organism evidence="2 3">
    <name type="scientific">Spiroplasma corruscae</name>
    <dbReference type="NCBI Taxonomy" id="216934"/>
    <lineage>
        <taxon>Bacteria</taxon>
        <taxon>Bacillati</taxon>
        <taxon>Mycoplasmatota</taxon>
        <taxon>Mollicutes</taxon>
        <taxon>Entomoplasmatales</taxon>
        <taxon>Spiroplasmataceae</taxon>
        <taxon>Spiroplasma</taxon>
    </lineage>
</organism>
<dbReference type="EMBL" id="CP022535">
    <property type="protein sequence ID" value="ASP28523.1"/>
    <property type="molecule type" value="Genomic_DNA"/>
</dbReference>
<sequence>MENKLIKVGEIVSTHGIKGSIKFSLSDKYDYDKSLINETFFIKDRVSFLPYKIENVYFKNTNCIIKFTSINSINEACNLVKKEVFINKDKKLFINTINYNDYSVKFNDINYSVLDVIDNGVYWLVKINYIDTIVWIPLVDKYVEFINDDEQLIKAINIDSLRV</sequence>
<gene>
    <name evidence="2" type="primary">rimM</name>
    <name evidence="2" type="ORF">SCORR_v1c07510</name>
</gene>
<dbReference type="AlphaFoldDB" id="A0A222EQI6"/>
<protein>
    <submittedName>
        <fullName evidence="2">16S rRNA processing protein rimM</fullName>
    </submittedName>
</protein>
<dbReference type="InterPro" id="IPR009000">
    <property type="entry name" value="Transl_B-barrel_sf"/>
</dbReference>
<dbReference type="OrthoDB" id="9810331at2"/>